<gene>
    <name evidence="3" type="ORF">ATJ78_2962</name>
</gene>
<dbReference type="InterPro" id="IPR013022">
    <property type="entry name" value="Xyl_isomerase-like_TIM-brl"/>
</dbReference>
<evidence type="ECO:0000256" key="1">
    <source>
        <dbReference type="ARBA" id="ARBA00023277"/>
    </source>
</evidence>
<accession>A0A2A9E1A9</accession>
<keyword evidence="3" id="KW-0413">Isomerase</keyword>
<proteinExistence type="predicted"/>
<feature type="domain" description="Xylose isomerase-like TIM barrel" evidence="2">
    <location>
        <begin position="79"/>
        <end position="242"/>
    </location>
</feature>
<sequence length="266" mass="29870">MALGLSTYAFFWQWSERATEPLSLERMLQKTRDLDADVFQVCDYPPLERRSDAELRELWRIADGLGIRLELGTRGVRPAHLRRFLHIAELLGVTLVRTMIATAGDHPGDNEAEGLLREVLPEYERAEVTIALETYEQVPTSTLVGIVERIGSPRLGICSDPANCVAALESPAELIARVAPHVVNMHIKDFAFTRHAGWIGFSLTGAPLGEGLLDYAGMIAAIEPEERGINQIIEHWLPWQGDAETTFRLEDEWTAHNVRYVRSMNT</sequence>
<evidence type="ECO:0000313" key="3">
    <source>
        <dbReference type="EMBL" id="PFG31979.1"/>
    </source>
</evidence>
<evidence type="ECO:0000313" key="4">
    <source>
        <dbReference type="Proteomes" id="UP000221369"/>
    </source>
</evidence>
<evidence type="ECO:0000259" key="2">
    <source>
        <dbReference type="Pfam" id="PF01261"/>
    </source>
</evidence>
<dbReference type="EMBL" id="PDJE01000001">
    <property type="protein sequence ID" value="PFG31979.1"/>
    <property type="molecule type" value="Genomic_DNA"/>
</dbReference>
<dbReference type="Proteomes" id="UP000221369">
    <property type="component" value="Unassembled WGS sequence"/>
</dbReference>
<name>A0A2A9E1A9_9MICO</name>
<dbReference type="InterPro" id="IPR050312">
    <property type="entry name" value="IolE/XylAMocC-like"/>
</dbReference>
<keyword evidence="4" id="KW-1185">Reference proteome</keyword>
<dbReference type="PANTHER" id="PTHR12110:SF52">
    <property type="entry name" value="XYLOSE ISOMERASE"/>
    <property type="match status" value="1"/>
</dbReference>
<dbReference type="Pfam" id="PF01261">
    <property type="entry name" value="AP_endonuc_2"/>
    <property type="match status" value="1"/>
</dbReference>
<dbReference type="PANTHER" id="PTHR12110">
    <property type="entry name" value="HYDROXYPYRUVATE ISOMERASE"/>
    <property type="match status" value="1"/>
</dbReference>
<reference evidence="3 4" key="1">
    <citation type="submission" date="2017-10" db="EMBL/GenBank/DDBJ databases">
        <title>Sequencing the genomes of 1000 actinobacteria strains.</title>
        <authorList>
            <person name="Klenk H.-P."/>
        </authorList>
    </citation>
    <scope>NUCLEOTIDE SEQUENCE [LARGE SCALE GENOMIC DNA]</scope>
    <source>
        <strain evidence="3 4">DSM 21798</strain>
    </source>
</reference>
<dbReference type="GO" id="GO:0016853">
    <property type="term" value="F:isomerase activity"/>
    <property type="evidence" value="ECO:0007669"/>
    <property type="project" value="UniProtKB-KW"/>
</dbReference>
<dbReference type="InterPro" id="IPR036237">
    <property type="entry name" value="Xyl_isomerase-like_sf"/>
</dbReference>
<protein>
    <submittedName>
        <fullName evidence="3">Sugar phosphate isomerase/epimerase</fullName>
    </submittedName>
</protein>
<dbReference type="Gene3D" id="3.20.20.150">
    <property type="entry name" value="Divalent-metal-dependent TIM barrel enzymes"/>
    <property type="match status" value="1"/>
</dbReference>
<keyword evidence="1" id="KW-0119">Carbohydrate metabolism</keyword>
<dbReference type="SUPFAM" id="SSF51658">
    <property type="entry name" value="Xylose isomerase-like"/>
    <property type="match status" value="1"/>
</dbReference>
<comment type="caution">
    <text evidence="3">The sequence shown here is derived from an EMBL/GenBank/DDBJ whole genome shotgun (WGS) entry which is preliminary data.</text>
</comment>
<organism evidence="3 4">
    <name type="scientific">Paramicrobacterium agarici</name>
    <dbReference type="NCBI Taxonomy" id="630514"/>
    <lineage>
        <taxon>Bacteria</taxon>
        <taxon>Bacillati</taxon>
        <taxon>Actinomycetota</taxon>
        <taxon>Actinomycetes</taxon>
        <taxon>Micrococcales</taxon>
        <taxon>Microbacteriaceae</taxon>
        <taxon>Paramicrobacterium</taxon>
    </lineage>
</organism>
<dbReference type="RefSeq" id="WP_098408925.1">
    <property type="nucleotide sequence ID" value="NZ_PDJE01000001.1"/>
</dbReference>
<dbReference type="AlphaFoldDB" id="A0A2A9E1A9"/>